<evidence type="ECO:0000256" key="7">
    <source>
        <dbReference type="ARBA" id="ARBA00023157"/>
    </source>
</evidence>
<feature type="region of interest" description="Disordered" evidence="8">
    <location>
        <begin position="248"/>
        <end position="303"/>
    </location>
</feature>
<dbReference type="InterPro" id="IPR044865">
    <property type="entry name" value="MRH_dom"/>
</dbReference>
<proteinExistence type="inferred from homology"/>
<feature type="domain" description="MRH" evidence="9">
    <location>
        <begin position="71"/>
        <end position="218"/>
    </location>
</feature>
<evidence type="ECO:0000256" key="1">
    <source>
        <dbReference type="ARBA" id="ARBA00004367"/>
    </source>
</evidence>
<dbReference type="InterPro" id="IPR012913">
    <property type="entry name" value="OS9-like_dom"/>
</dbReference>
<evidence type="ECO:0000256" key="5">
    <source>
        <dbReference type="ARBA" id="ARBA00022734"/>
    </source>
</evidence>
<evidence type="ECO:0000259" key="9">
    <source>
        <dbReference type="PROSITE" id="PS51914"/>
    </source>
</evidence>
<dbReference type="InterPro" id="IPR045149">
    <property type="entry name" value="OS-9-like"/>
</dbReference>
<name>A0A5C5FXV3_9BASI</name>
<evidence type="ECO:0000313" key="11">
    <source>
        <dbReference type="Proteomes" id="UP000311382"/>
    </source>
</evidence>
<comment type="caution">
    <text evidence="10">The sequence shown here is derived from an EMBL/GenBank/DDBJ whole genome shotgun (WGS) entry which is preliminary data.</text>
</comment>
<dbReference type="SUPFAM" id="SSF50911">
    <property type="entry name" value="Mannose 6-phosphate receptor domain"/>
    <property type="match status" value="1"/>
</dbReference>
<organism evidence="10 11">
    <name type="scientific">Rhodotorula diobovata</name>
    <dbReference type="NCBI Taxonomy" id="5288"/>
    <lineage>
        <taxon>Eukaryota</taxon>
        <taxon>Fungi</taxon>
        <taxon>Dikarya</taxon>
        <taxon>Basidiomycota</taxon>
        <taxon>Pucciniomycotina</taxon>
        <taxon>Microbotryomycetes</taxon>
        <taxon>Sporidiobolales</taxon>
        <taxon>Sporidiobolaceae</taxon>
        <taxon>Rhodotorula</taxon>
    </lineage>
</organism>
<keyword evidence="11" id="KW-1185">Reference proteome</keyword>
<dbReference type="GO" id="GO:0005788">
    <property type="term" value="C:endoplasmic reticulum lumen"/>
    <property type="evidence" value="ECO:0007669"/>
    <property type="project" value="TreeGrafter"/>
</dbReference>
<feature type="region of interest" description="Disordered" evidence="8">
    <location>
        <begin position="448"/>
        <end position="539"/>
    </location>
</feature>
<dbReference type="PANTHER" id="PTHR15414:SF0">
    <property type="entry name" value="ENDOPLASMIC RETICULUM LECTIN 1"/>
    <property type="match status" value="1"/>
</dbReference>
<keyword evidence="5" id="KW-0430">Lectin</keyword>
<evidence type="ECO:0000256" key="3">
    <source>
        <dbReference type="ARBA" id="ARBA00018727"/>
    </source>
</evidence>
<dbReference type="GO" id="GO:0030970">
    <property type="term" value="P:retrograde protein transport, ER to cytosol"/>
    <property type="evidence" value="ECO:0007669"/>
    <property type="project" value="TreeGrafter"/>
</dbReference>
<evidence type="ECO:0000256" key="2">
    <source>
        <dbReference type="ARBA" id="ARBA00009918"/>
    </source>
</evidence>
<keyword evidence="7" id="KW-1015">Disulfide bond</keyword>
<evidence type="ECO:0000313" key="10">
    <source>
        <dbReference type="EMBL" id="TNY20864.1"/>
    </source>
</evidence>
<dbReference type="PANTHER" id="PTHR15414">
    <property type="entry name" value="OS-9-RELATED"/>
    <property type="match status" value="1"/>
</dbReference>
<feature type="compositionally biased region" description="Basic and acidic residues" evidence="8">
    <location>
        <begin position="373"/>
        <end position="388"/>
    </location>
</feature>
<dbReference type="Proteomes" id="UP000311382">
    <property type="component" value="Unassembled WGS sequence"/>
</dbReference>
<comment type="subcellular location">
    <subcellularLocation>
        <location evidence="1">Endoplasmic reticulum membrane</location>
        <topology evidence="1">Peripheral membrane protein</topology>
        <orientation evidence="1">Lumenal side</orientation>
    </subcellularLocation>
</comment>
<dbReference type="Pfam" id="PF07915">
    <property type="entry name" value="PRKCSH"/>
    <property type="match status" value="1"/>
</dbReference>
<dbReference type="STRING" id="5288.A0A5C5FXV3"/>
<accession>A0A5C5FXV3</accession>
<dbReference type="InterPro" id="IPR009011">
    <property type="entry name" value="Man6P_isomerase_rcpt-bd_dom_sf"/>
</dbReference>
<dbReference type="GO" id="GO:0030246">
    <property type="term" value="F:carbohydrate binding"/>
    <property type="evidence" value="ECO:0007669"/>
    <property type="project" value="UniProtKB-KW"/>
</dbReference>
<feature type="compositionally biased region" description="Low complexity" evidence="8">
    <location>
        <begin position="427"/>
        <end position="436"/>
    </location>
</feature>
<dbReference type="OrthoDB" id="448954at2759"/>
<feature type="region of interest" description="Disordered" evidence="8">
    <location>
        <begin position="412"/>
        <end position="436"/>
    </location>
</feature>
<evidence type="ECO:0000256" key="8">
    <source>
        <dbReference type="SAM" id="MobiDB-lite"/>
    </source>
</evidence>
<evidence type="ECO:0000256" key="4">
    <source>
        <dbReference type="ARBA" id="ARBA00022729"/>
    </source>
</evidence>
<keyword evidence="6" id="KW-0256">Endoplasmic reticulum</keyword>
<gene>
    <name evidence="10" type="ORF">DMC30DRAFT_232778</name>
</gene>
<dbReference type="GO" id="GO:0005789">
    <property type="term" value="C:endoplasmic reticulum membrane"/>
    <property type="evidence" value="ECO:0007669"/>
    <property type="project" value="UniProtKB-SubCell"/>
</dbReference>
<protein>
    <recommendedName>
        <fullName evidence="3">Protein OS-9 homolog</fullName>
    </recommendedName>
</protein>
<feature type="compositionally biased region" description="Basic and acidic residues" evidence="8">
    <location>
        <begin position="493"/>
        <end position="539"/>
    </location>
</feature>
<reference evidence="10 11" key="1">
    <citation type="submission" date="2019-03" db="EMBL/GenBank/DDBJ databases">
        <title>Rhodosporidium diobovatum UCD-FST 08-225 genome sequencing, assembly, and annotation.</title>
        <authorList>
            <person name="Fakankun I.U."/>
            <person name="Fristensky B."/>
            <person name="Levin D.B."/>
        </authorList>
    </citation>
    <scope>NUCLEOTIDE SEQUENCE [LARGE SCALE GENOMIC DNA]</scope>
    <source>
        <strain evidence="10 11">UCD-FST 08-225</strain>
    </source>
</reference>
<dbReference type="PROSITE" id="PS51914">
    <property type="entry name" value="MRH"/>
    <property type="match status" value="1"/>
</dbReference>
<evidence type="ECO:0000256" key="6">
    <source>
        <dbReference type="ARBA" id="ARBA00022824"/>
    </source>
</evidence>
<dbReference type="EMBL" id="SOZI01000056">
    <property type="protein sequence ID" value="TNY20864.1"/>
    <property type="molecule type" value="Genomic_DNA"/>
</dbReference>
<dbReference type="Gene3D" id="2.70.130.10">
    <property type="entry name" value="Mannose-6-phosphate receptor binding domain"/>
    <property type="match status" value="1"/>
</dbReference>
<dbReference type="GO" id="GO:0030968">
    <property type="term" value="P:endoplasmic reticulum unfolded protein response"/>
    <property type="evidence" value="ECO:0007669"/>
    <property type="project" value="InterPro"/>
</dbReference>
<sequence>MTPQANSHTYPLKRHLLRTPSGQAFLCTVAPATDETKKQADARADQDALVRAKERERGVEHGLALLEPMRQGCLYLRQGWFTYSFCYGSEIRQFHAYDMRVPGSAGPKEDPDAEAYTLGMMPEPSYVATPKYGSGKHSTALQVPTTLGGGDGLGWDEGGRYLSQVWDSGTICDKTGLPREVEVQYHCNTQTIDRIAHIRETSICRYVMLVHTPRLCGEPLFLEGHDKSHEPAATIECQPVVRRLQEQLSQEPATELDAPAPVPDPPLAHAASDSPRLPTTQETPAAAHEGAPVGDADSSSQSDIQAALDDLLDHEGTLTLVYDAESGEIESVITELGEDVFVDSELKKQLFGEVVQAALDEREEHSVEEEEEKERNAAEATALEREKTTAQSLEDLAKLMHDTIAEALRAHAHPGDEQRPPTPAPPTAAAAADADANPVEKLLGVIRRATGDGPPGAQREQKPMHPGLRQYLQGFEKEKRTVQVPPEAVLGSEAHERLKQRFARRYEAEEAQEEKQEGEGRDHAQQHPPVERAPVRDEL</sequence>
<dbReference type="AlphaFoldDB" id="A0A5C5FXV3"/>
<comment type="similarity">
    <text evidence="2">Belongs to the OS-9 family.</text>
</comment>
<feature type="region of interest" description="Disordered" evidence="8">
    <location>
        <begin position="361"/>
        <end position="388"/>
    </location>
</feature>
<keyword evidence="4" id="KW-0732">Signal</keyword>